<dbReference type="AlphaFoldDB" id="A0A1X7U594"/>
<name>A0A1X7U594_AMPQE</name>
<gene>
    <name evidence="3" type="primary">100634489</name>
</gene>
<dbReference type="GO" id="GO:0019904">
    <property type="term" value="F:protein domain specific binding"/>
    <property type="evidence" value="ECO:0007669"/>
    <property type="project" value="InterPro"/>
</dbReference>
<dbReference type="InterPro" id="IPR010504">
    <property type="entry name" value="AH_dom"/>
</dbReference>
<evidence type="ECO:0000259" key="2">
    <source>
        <dbReference type="PROSITE" id="PS50870"/>
    </source>
</evidence>
<proteinExistence type="predicted"/>
<feature type="region of interest" description="Disordered" evidence="1">
    <location>
        <begin position="276"/>
        <end position="405"/>
    </location>
</feature>
<protein>
    <recommendedName>
        <fullName evidence="2">AH domain-containing protein</fullName>
    </recommendedName>
</protein>
<dbReference type="Proteomes" id="UP000007879">
    <property type="component" value="Unassembled WGS sequence"/>
</dbReference>
<feature type="compositionally biased region" description="Polar residues" evidence="1">
    <location>
        <begin position="498"/>
        <end position="513"/>
    </location>
</feature>
<dbReference type="EnsemblMetazoa" id="Aqu2.1.22699_001">
    <property type="protein sequence ID" value="Aqu2.1.22699_001"/>
    <property type="gene ID" value="Aqu2.1.22699"/>
</dbReference>
<dbReference type="PROSITE" id="PS50870">
    <property type="entry name" value="AH"/>
    <property type="match status" value="1"/>
</dbReference>
<dbReference type="GO" id="GO:0051049">
    <property type="term" value="P:regulation of transport"/>
    <property type="evidence" value="ECO:0007669"/>
    <property type="project" value="TreeGrafter"/>
</dbReference>
<evidence type="ECO:0000313" key="3">
    <source>
        <dbReference type="EnsemblMetazoa" id="Aqu2.1.22699_001"/>
    </source>
</evidence>
<dbReference type="GO" id="GO:0005794">
    <property type="term" value="C:Golgi apparatus"/>
    <property type="evidence" value="ECO:0007669"/>
    <property type="project" value="TreeGrafter"/>
</dbReference>
<feature type="domain" description="AH" evidence="2">
    <location>
        <begin position="56"/>
        <end position="260"/>
    </location>
</feature>
<dbReference type="InterPro" id="IPR027267">
    <property type="entry name" value="AH/BAR_dom_sf"/>
</dbReference>
<dbReference type="InParanoid" id="A0A1X7U594"/>
<dbReference type="KEGG" id="aqu:100634489"/>
<feature type="compositionally biased region" description="Basic and acidic residues" evidence="1">
    <location>
        <begin position="291"/>
        <end position="306"/>
    </location>
</feature>
<reference evidence="3" key="2">
    <citation type="submission" date="2017-05" db="UniProtKB">
        <authorList>
            <consortium name="EnsemblMetazoa"/>
        </authorList>
    </citation>
    <scope>IDENTIFICATION</scope>
</reference>
<dbReference type="SUPFAM" id="SSF103657">
    <property type="entry name" value="BAR/IMD domain-like"/>
    <property type="match status" value="1"/>
</dbReference>
<dbReference type="SMART" id="SM01015">
    <property type="entry name" value="Arfaptin"/>
    <property type="match status" value="1"/>
</dbReference>
<keyword evidence="4" id="KW-1185">Reference proteome</keyword>
<dbReference type="PANTHER" id="PTHR10164:SF4">
    <property type="entry name" value="GH23156P"/>
    <property type="match status" value="1"/>
</dbReference>
<reference evidence="4" key="1">
    <citation type="journal article" date="2010" name="Nature">
        <title>The Amphimedon queenslandica genome and the evolution of animal complexity.</title>
        <authorList>
            <person name="Srivastava M."/>
            <person name="Simakov O."/>
            <person name="Chapman J."/>
            <person name="Fahey B."/>
            <person name="Gauthier M.E."/>
            <person name="Mitros T."/>
            <person name="Richards G.S."/>
            <person name="Conaco C."/>
            <person name="Dacre M."/>
            <person name="Hellsten U."/>
            <person name="Larroux C."/>
            <person name="Putnam N.H."/>
            <person name="Stanke M."/>
            <person name="Adamska M."/>
            <person name="Darling A."/>
            <person name="Degnan S.M."/>
            <person name="Oakley T.H."/>
            <person name="Plachetzki D.C."/>
            <person name="Zhai Y."/>
            <person name="Adamski M."/>
            <person name="Calcino A."/>
            <person name="Cummins S.F."/>
            <person name="Goodstein D.M."/>
            <person name="Harris C."/>
            <person name="Jackson D.J."/>
            <person name="Leys S.P."/>
            <person name="Shu S."/>
            <person name="Woodcroft B.J."/>
            <person name="Vervoort M."/>
            <person name="Kosik K.S."/>
            <person name="Manning G."/>
            <person name="Degnan B.M."/>
            <person name="Rokhsar D.S."/>
        </authorList>
    </citation>
    <scope>NUCLEOTIDE SEQUENCE [LARGE SCALE GENOMIC DNA]</scope>
</reference>
<dbReference type="STRING" id="400682.A0A1X7U594"/>
<sequence length="552" mass="61681">MEGFGSAEVMSYHYGSVEDGYVQNPSLEQRLKKKYWKTKQTVLTKLKRDEDEHIVAGDADIDLKLEKAHHLQTSCQMLLQALGRCSYHTRALSDYELSLGEFLFANGENDVTHAGSVMKQVGNAHDQNAKMRLRTMEPITRLQQEFSTFSNTAIGDLTESIKRFEKARVDYRAALLWMKDVSEKLHNPDAREQLIKFREVQATVKEAKKYFEKMKFNLIEKINMVAASRSNLLSHTLPQYQKEMLAYLDNAANELHKVLVTLKSQTQHQYRLNFLSDEGLEGEVPLPPPETESKEESQSESGEQHDGNTSLFDMLQRESRSSKAPAPVPTLPPQDDAMSSIVSDLLALDDNDDTGRPLQVTSPVTDQQRDLLTDEWDEYSAIDSSKPTAESEEPKQPVVSDNDDWTDDLVEAEQPCTPRELNEEINELMANESKLPTKPEPEEVVFDPLSAVSSVSNDLKDISIDSNLPKGIGNEPATQLIPARQLLPSMVPPVFPSPASQSTAPYTFNSSGRSPGYKPMVGGSSATNDNQAPGQKWANLFAHLDPIANEKA</sequence>
<feature type="compositionally biased region" description="Polar residues" evidence="1">
    <location>
        <begin position="524"/>
        <end position="533"/>
    </location>
</feature>
<dbReference type="InterPro" id="IPR024114">
    <property type="entry name" value="Islet_autoAg_Ica1/Ica1-like"/>
</dbReference>
<dbReference type="OrthoDB" id="2126778at2759"/>
<feature type="region of interest" description="Disordered" evidence="1">
    <location>
        <begin position="492"/>
        <end position="533"/>
    </location>
</feature>
<evidence type="ECO:0000313" key="4">
    <source>
        <dbReference type="Proteomes" id="UP000007879"/>
    </source>
</evidence>
<dbReference type="Pfam" id="PF06456">
    <property type="entry name" value="Arfaptin"/>
    <property type="match status" value="1"/>
</dbReference>
<accession>A0A1X7U594</accession>
<dbReference type="EnsemblMetazoa" id="XM_003388954.3">
    <property type="protein sequence ID" value="XP_003389002.1"/>
    <property type="gene ID" value="LOC100634489"/>
</dbReference>
<dbReference type="Gene3D" id="1.20.1270.60">
    <property type="entry name" value="Arfaptin homology (AH) domain/BAR domain"/>
    <property type="match status" value="1"/>
</dbReference>
<evidence type="ECO:0000256" key="1">
    <source>
        <dbReference type="SAM" id="MobiDB-lite"/>
    </source>
</evidence>
<organism evidence="3">
    <name type="scientific">Amphimedon queenslandica</name>
    <name type="common">Sponge</name>
    <dbReference type="NCBI Taxonomy" id="400682"/>
    <lineage>
        <taxon>Eukaryota</taxon>
        <taxon>Metazoa</taxon>
        <taxon>Porifera</taxon>
        <taxon>Demospongiae</taxon>
        <taxon>Heteroscleromorpha</taxon>
        <taxon>Haplosclerida</taxon>
        <taxon>Niphatidae</taxon>
        <taxon>Amphimedon</taxon>
    </lineage>
</organism>
<dbReference type="PANTHER" id="PTHR10164">
    <property type="entry name" value="ISLET CELL AUTOANTIGEN 1"/>
    <property type="match status" value="1"/>
</dbReference>